<dbReference type="PRINTS" id="PR00114">
    <property type="entry name" value="STPHPHTASE"/>
</dbReference>
<dbReference type="PANTHER" id="PTHR11668:SF496">
    <property type="entry name" value="SERINE_THREONINE-PROTEIN PHOSPHATASE"/>
    <property type="match status" value="1"/>
</dbReference>
<dbReference type="CDD" id="cd00144">
    <property type="entry name" value="MPP_PPP_family"/>
    <property type="match status" value="1"/>
</dbReference>
<dbReference type="AlphaFoldDB" id="A0A133VLB1"/>
<dbReference type="InterPro" id="IPR006186">
    <property type="entry name" value="Ser/Thr-sp_prot-phosphatase"/>
</dbReference>
<feature type="domain" description="Serine/threonine specific protein phosphatases" evidence="1">
    <location>
        <begin position="2"/>
        <end position="253"/>
    </location>
</feature>
<dbReference type="Pfam" id="PF00149">
    <property type="entry name" value="Metallophos"/>
    <property type="match status" value="1"/>
</dbReference>
<dbReference type="InterPro" id="IPR004843">
    <property type="entry name" value="Calcineurin-like_PHP"/>
</dbReference>
<dbReference type="InterPro" id="IPR050341">
    <property type="entry name" value="PP1_catalytic_subunit"/>
</dbReference>
<evidence type="ECO:0000313" key="3">
    <source>
        <dbReference type="Proteomes" id="UP000070504"/>
    </source>
</evidence>
<dbReference type="Proteomes" id="UP000070504">
    <property type="component" value="Unassembled WGS sequence"/>
</dbReference>
<dbReference type="EMBL" id="LHYH01000008">
    <property type="protein sequence ID" value="KXB07219.1"/>
    <property type="molecule type" value="Genomic_DNA"/>
</dbReference>
<sequence length="267" mass="30508">MIEELVEEEKIIDLDKRSKAVFVGDTHGDLEASEVVWDRFGEEVEDGETYLVFLGDYVDRGRKSRENIDFLLSKKKDFPEGLILILGNHDAYHLRNLSPADFWHSLSEEDYDYYKNLLYLPWLVQGKGLVASHGTLPFVSDLQELENSNDDVFGKENDLGIPIWLSVTWGDLNEKVSGAQMDPLTGRPQFGRELIMEYMQKHGWNVLIRSHQPGVQGWSFSDNVLTIFTSSAYLKMGRIQERDLTVVDLENGVKGHEDVEVLGLDEL</sequence>
<comment type="caution">
    <text evidence="2">The sequence shown here is derived from an EMBL/GenBank/DDBJ whole genome shotgun (WGS) entry which is preliminary data.</text>
</comment>
<evidence type="ECO:0000313" key="2">
    <source>
        <dbReference type="EMBL" id="KXB07219.1"/>
    </source>
</evidence>
<evidence type="ECO:0000259" key="1">
    <source>
        <dbReference type="SMART" id="SM00156"/>
    </source>
</evidence>
<keyword evidence="3" id="KW-1185">Reference proteome</keyword>
<protein>
    <recommendedName>
        <fullName evidence="1">Serine/threonine specific protein phosphatases domain-containing protein</fullName>
    </recommendedName>
</protein>
<dbReference type="GO" id="GO:0016787">
    <property type="term" value="F:hydrolase activity"/>
    <property type="evidence" value="ECO:0007669"/>
    <property type="project" value="InterPro"/>
</dbReference>
<reference evidence="2 3" key="1">
    <citation type="journal article" date="2016" name="Sci. Rep.">
        <title>Metabolic traits of an uncultured archaeal lineage -MSBL1- from brine pools of the Red Sea.</title>
        <authorList>
            <person name="Mwirichia R."/>
            <person name="Alam I."/>
            <person name="Rashid M."/>
            <person name="Vinu M."/>
            <person name="Ba-Alawi W."/>
            <person name="Anthony Kamau A."/>
            <person name="Kamanda Ngugi D."/>
            <person name="Goker M."/>
            <person name="Klenk H.P."/>
            <person name="Bajic V."/>
            <person name="Stingl U."/>
        </authorList>
    </citation>
    <scope>NUCLEOTIDE SEQUENCE [LARGE SCALE GENOMIC DNA]</scope>
    <source>
        <strain evidence="2">SCGC-AAA382K21</strain>
    </source>
</reference>
<gene>
    <name evidence="2" type="ORF">AKJ54_00560</name>
</gene>
<proteinExistence type="predicted"/>
<dbReference type="SMART" id="SM00156">
    <property type="entry name" value="PP2Ac"/>
    <property type="match status" value="1"/>
</dbReference>
<organism evidence="2 3">
    <name type="scientific">candidate division MSBL1 archaeon SCGC-AAA382K21</name>
    <dbReference type="NCBI Taxonomy" id="1698283"/>
    <lineage>
        <taxon>Archaea</taxon>
        <taxon>Methanobacteriati</taxon>
        <taxon>Methanobacteriota</taxon>
        <taxon>candidate division MSBL1</taxon>
    </lineage>
</organism>
<dbReference type="InterPro" id="IPR029052">
    <property type="entry name" value="Metallo-depent_PP-like"/>
</dbReference>
<dbReference type="Gene3D" id="3.60.21.10">
    <property type="match status" value="1"/>
</dbReference>
<accession>A0A133VLB1</accession>
<dbReference type="PANTHER" id="PTHR11668">
    <property type="entry name" value="SERINE/THREONINE PROTEIN PHOSPHATASE"/>
    <property type="match status" value="1"/>
</dbReference>
<dbReference type="SUPFAM" id="SSF56300">
    <property type="entry name" value="Metallo-dependent phosphatases"/>
    <property type="match status" value="1"/>
</dbReference>
<name>A0A133VLB1_9EURY</name>